<dbReference type="PANTHER" id="PTHR37852:SF1">
    <property type="entry name" value="HIG1 DOMAIN-CONTAINING PROTEIN"/>
    <property type="match status" value="1"/>
</dbReference>
<dbReference type="PANTHER" id="PTHR37852">
    <property type="entry name" value="YALI0B21208P"/>
    <property type="match status" value="1"/>
</dbReference>
<evidence type="ECO:0000313" key="3">
    <source>
        <dbReference type="Proteomes" id="UP001163846"/>
    </source>
</evidence>
<gene>
    <name evidence="2" type="ORF">F5878DRAFT_610025</name>
</gene>
<feature type="transmembrane region" description="Helical" evidence="1">
    <location>
        <begin position="40"/>
        <end position="57"/>
    </location>
</feature>
<dbReference type="AlphaFoldDB" id="A0AA38UHF1"/>
<evidence type="ECO:0000313" key="2">
    <source>
        <dbReference type="EMBL" id="KAJ3841544.1"/>
    </source>
</evidence>
<keyword evidence="1" id="KW-1133">Transmembrane helix</keyword>
<organism evidence="2 3">
    <name type="scientific">Lentinula raphanica</name>
    <dbReference type="NCBI Taxonomy" id="153919"/>
    <lineage>
        <taxon>Eukaryota</taxon>
        <taxon>Fungi</taxon>
        <taxon>Dikarya</taxon>
        <taxon>Basidiomycota</taxon>
        <taxon>Agaricomycotina</taxon>
        <taxon>Agaricomycetes</taxon>
        <taxon>Agaricomycetidae</taxon>
        <taxon>Agaricales</taxon>
        <taxon>Marasmiineae</taxon>
        <taxon>Omphalotaceae</taxon>
        <taxon>Lentinula</taxon>
    </lineage>
</organism>
<proteinExistence type="predicted"/>
<protein>
    <submittedName>
        <fullName evidence="2">Uncharacterized protein</fullName>
    </submittedName>
</protein>
<keyword evidence="3" id="KW-1185">Reference proteome</keyword>
<evidence type="ECO:0000256" key="1">
    <source>
        <dbReference type="SAM" id="Phobius"/>
    </source>
</evidence>
<dbReference type="EMBL" id="MU806036">
    <property type="protein sequence ID" value="KAJ3841544.1"/>
    <property type="molecule type" value="Genomic_DNA"/>
</dbReference>
<comment type="caution">
    <text evidence="2">The sequence shown here is derived from an EMBL/GenBank/DDBJ whole genome shotgun (WGS) entry which is preliminary data.</text>
</comment>
<reference evidence="2" key="1">
    <citation type="submission" date="2022-08" db="EMBL/GenBank/DDBJ databases">
        <authorList>
            <consortium name="DOE Joint Genome Institute"/>
            <person name="Min B."/>
            <person name="Riley R."/>
            <person name="Sierra-Patev S."/>
            <person name="Naranjo-Ortiz M."/>
            <person name="Looney B."/>
            <person name="Konkel Z."/>
            <person name="Slot J.C."/>
            <person name="Sakamoto Y."/>
            <person name="Steenwyk J.L."/>
            <person name="Rokas A."/>
            <person name="Carro J."/>
            <person name="Camarero S."/>
            <person name="Ferreira P."/>
            <person name="Molpeceres G."/>
            <person name="Ruiz-Duenas F.J."/>
            <person name="Serrano A."/>
            <person name="Henrissat B."/>
            <person name="Drula E."/>
            <person name="Hughes K.W."/>
            <person name="Mata J.L."/>
            <person name="Ishikawa N.K."/>
            <person name="Vargas-Isla R."/>
            <person name="Ushijima S."/>
            <person name="Smith C.A."/>
            <person name="Ahrendt S."/>
            <person name="Andreopoulos W."/>
            <person name="He G."/>
            <person name="Labutti K."/>
            <person name="Lipzen A."/>
            <person name="Ng V."/>
            <person name="Sandor L."/>
            <person name="Barry K."/>
            <person name="Martinez A.T."/>
            <person name="Xiao Y."/>
            <person name="Gibbons J.G."/>
            <person name="Terashima K."/>
            <person name="Hibbett D.S."/>
            <person name="Grigoriev I.V."/>
        </authorList>
    </citation>
    <scope>NUCLEOTIDE SEQUENCE</scope>
    <source>
        <strain evidence="2">TFB9207</strain>
    </source>
</reference>
<name>A0AA38UHF1_9AGAR</name>
<dbReference type="Proteomes" id="UP001163846">
    <property type="component" value="Unassembled WGS sequence"/>
</dbReference>
<keyword evidence="1" id="KW-0472">Membrane</keyword>
<accession>A0AA38UHF1</accession>
<sequence length="187" mass="19660">MSTTSSLDVDNNSNGSKFGAKKIIQTDENGRIHLAIPPRVLILPGVAFIVGATIGIVRGGRASSLRFLAENAHRPPRTVKGWYFYNKTKNYRVLLGGIKGAARESGKLVAISAGWVGIEEGLGALGGPWSEVKEVGAGLGTAALFCGAYRLPLKTARQTVILGGLIGGAVKVLDSAKQRLMKFEGGE</sequence>
<keyword evidence="1" id="KW-0812">Transmembrane</keyword>